<gene>
    <name evidence="10" type="primary">gcp</name>
    <name evidence="8" type="synonym">tsaD</name>
    <name evidence="10" type="ORF">NITMOv2_2083</name>
</gene>
<evidence type="ECO:0000313" key="11">
    <source>
        <dbReference type="Proteomes" id="UP000069205"/>
    </source>
</evidence>
<dbReference type="GO" id="GO:0005737">
    <property type="term" value="C:cytoplasm"/>
    <property type="evidence" value="ECO:0007669"/>
    <property type="project" value="UniProtKB-SubCell"/>
</dbReference>
<dbReference type="InterPro" id="IPR017860">
    <property type="entry name" value="Peptidase_M22_CS"/>
</dbReference>
<dbReference type="HAMAP" id="MF_01445">
    <property type="entry name" value="TsaD"/>
    <property type="match status" value="1"/>
</dbReference>
<dbReference type="STRING" id="42253.NITMOv2_2083"/>
<keyword evidence="3 8" id="KW-0819">tRNA processing</keyword>
<dbReference type="Proteomes" id="UP000069205">
    <property type="component" value="Chromosome"/>
</dbReference>
<comment type="function">
    <text evidence="8">Required for the formation of a threonylcarbamoyl group on adenosine at position 37 (t(6)A37) in tRNAs that read codons beginning with adenine. Is involved in the transfer of the threonylcarbamoyl moiety of threonylcarbamoyl-AMP (TC-AMP) to the N6 group of A37, together with TsaE and TsaB. TsaD likely plays a direct catalytic role in this reaction.</text>
</comment>
<dbReference type="GO" id="GO:0005506">
    <property type="term" value="F:iron ion binding"/>
    <property type="evidence" value="ECO:0007669"/>
    <property type="project" value="UniProtKB-UniRule"/>
</dbReference>
<comment type="catalytic activity">
    <reaction evidence="7 8">
        <text>L-threonylcarbamoyladenylate + adenosine(37) in tRNA = N(6)-L-threonylcarbamoyladenosine(37) in tRNA + AMP + H(+)</text>
        <dbReference type="Rhea" id="RHEA:37059"/>
        <dbReference type="Rhea" id="RHEA-COMP:10162"/>
        <dbReference type="Rhea" id="RHEA-COMP:10163"/>
        <dbReference type="ChEBI" id="CHEBI:15378"/>
        <dbReference type="ChEBI" id="CHEBI:73682"/>
        <dbReference type="ChEBI" id="CHEBI:74411"/>
        <dbReference type="ChEBI" id="CHEBI:74418"/>
        <dbReference type="ChEBI" id="CHEBI:456215"/>
        <dbReference type="EC" id="2.3.1.234"/>
    </reaction>
</comment>
<dbReference type="InterPro" id="IPR043129">
    <property type="entry name" value="ATPase_NBD"/>
</dbReference>
<dbReference type="EMBL" id="CP011801">
    <property type="protein sequence ID" value="ALA58500.1"/>
    <property type="molecule type" value="Genomic_DNA"/>
</dbReference>
<feature type="binding site" evidence="8">
    <location>
        <position position="286"/>
    </location>
    <ligand>
        <name>substrate</name>
    </ligand>
</feature>
<evidence type="ECO:0000256" key="6">
    <source>
        <dbReference type="ARBA" id="ARBA00023315"/>
    </source>
</evidence>
<dbReference type="GO" id="GO:0002949">
    <property type="term" value="P:tRNA threonylcarbamoyladenosine modification"/>
    <property type="evidence" value="ECO:0007669"/>
    <property type="project" value="UniProtKB-UniRule"/>
</dbReference>
<dbReference type="GO" id="GO:0061711">
    <property type="term" value="F:tRNA N(6)-L-threonylcarbamoyladenine synthase activity"/>
    <property type="evidence" value="ECO:0007669"/>
    <property type="project" value="UniProtKB-EC"/>
</dbReference>
<feature type="binding site" evidence="8">
    <location>
        <position position="314"/>
    </location>
    <ligand>
        <name>Fe cation</name>
        <dbReference type="ChEBI" id="CHEBI:24875"/>
    </ligand>
</feature>
<dbReference type="Gene3D" id="3.30.420.40">
    <property type="match status" value="2"/>
</dbReference>
<evidence type="ECO:0000259" key="9">
    <source>
        <dbReference type="Pfam" id="PF00814"/>
    </source>
</evidence>
<evidence type="ECO:0000256" key="2">
    <source>
        <dbReference type="ARBA" id="ARBA00022679"/>
    </source>
</evidence>
<dbReference type="AlphaFoldDB" id="A0A0K2GC22"/>
<evidence type="ECO:0000256" key="7">
    <source>
        <dbReference type="ARBA" id="ARBA00048117"/>
    </source>
</evidence>
<dbReference type="PANTHER" id="PTHR11735:SF6">
    <property type="entry name" value="TRNA N6-ADENOSINE THREONYLCARBAMOYLTRANSFERASE, MITOCHONDRIAL"/>
    <property type="match status" value="1"/>
</dbReference>
<comment type="cofactor">
    <cofactor evidence="8">
        <name>Fe(2+)</name>
        <dbReference type="ChEBI" id="CHEBI:29033"/>
    </cofactor>
    <text evidence="8">Binds 1 Fe(2+) ion per subunit.</text>
</comment>
<keyword evidence="2 8" id="KW-0808">Transferase</keyword>
<dbReference type="Pfam" id="PF00814">
    <property type="entry name" value="TsaD"/>
    <property type="match status" value="1"/>
</dbReference>
<dbReference type="InterPro" id="IPR022450">
    <property type="entry name" value="TsaD"/>
</dbReference>
<keyword evidence="4 8" id="KW-0479">Metal-binding</keyword>
<dbReference type="InterPro" id="IPR000905">
    <property type="entry name" value="Gcp-like_dom"/>
</dbReference>
<sequence>MPSSAASSPWTPSPVLGIESSCDETAGAVLDREGRVLANVVSSQHAVHGKFGGVVPELAARAHITTIDTVVAEALQQAQVSKRDLGAVAVTQGPGLAGALLVGVNYAKALSYGLQLPLVGVNHLEGHIASAWLADPTFPLPCVVLVVSGGHTHLYRREADGCSALLGCTRDDAAGEAFDKGAQMLGLEFPGGPAIDRIARSGDPQAIAFPRFRLRKSDLEFSFSGLKTSLLYKLRDMPAPPTPVQVADLAASYQESIVQVLVDNAFAALSQTGLSALAVVGGVSANSRLRALLKERAEREQVRLSLPPMAYCTDNAAMIAAAGRQVLVQRGVEPLLPLDIHPTTVPNGQGRVRPAGRVARVS</sequence>
<dbReference type="SUPFAM" id="SSF53067">
    <property type="entry name" value="Actin-like ATPase domain"/>
    <property type="match status" value="1"/>
</dbReference>
<evidence type="ECO:0000256" key="5">
    <source>
        <dbReference type="ARBA" id="ARBA00023004"/>
    </source>
</evidence>
<dbReference type="PRINTS" id="PR00789">
    <property type="entry name" value="OSIALOPTASE"/>
</dbReference>
<proteinExistence type="inferred from homology"/>
<dbReference type="FunFam" id="3.30.420.40:FF:000012">
    <property type="entry name" value="tRNA N6-adenosine threonylcarbamoyltransferase"/>
    <property type="match status" value="1"/>
</dbReference>
<accession>A0A0K2GC22</accession>
<reference evidence="10 11" key="1">
    <citation type="journal article" date="2015" name="Proc. Natl. Acad. Sci. U.S.A.">
        <title>Expanded metabolic versatility of ubiquitous nitrite-oxidizing bacteria from the genus Nitrospira.</title>
        <authorList>
            <person name="Koch H."/>
            <person name="Lucker S."/>
            <person name="Albertsen M."/>
            <person name="Kitzinger K."/>
            <person name="Herbold C."/>
            <person name="Spieck E."/>
            <person name="Nielsen P.H."/>
            <person name="Wagner M."/>
            <person name="Daims H."/>
        </authorList>
    </citation>
    <scope>NUCLEOTIDE SEQUENCE [LARGE SCALE GENOMIC DNA]</scope>
    <source>
        <strain evidence="10 11">NSP M-1</strain>
    </source>
</reference>
<keyword evidence="6 8" id="KW-0012">Acyltransferase</keyword>
<dbReference type="EC" id="2.3.1.234" evidence="8"/>
<evidence type="ECO:0000256" key="1">
    <source>
        <dbReference type="ARBA" id="ARBA00022490"/>
    </source>
</evidence>
<feature type="binding site" evidence="8">
    <location>
        <position position="196"/>
    </location>
    <ligand>
        <name>substrate</name>
    </ligand>
</feature>
<evidence type="ECO:0000256" key="3">
    <source>
        <dbReference type="ARBA" id="ARBA00022694"/>
    </source>
</evidence>
<evidence type="ECO:0000256" key="8">
    <source>
        <dbReference type="HAMAP-Rule" id="MF_01445"/>
    </source>
</evidence>
<feature type="domain" description="Gcp-like" evidence="9">
    <location>
        <begin position="36"/>
        <end position="320"/>
    </location>
</feature>
<keyword evidence="5 8" id="KW-0408">Iron</keyword>
<dbReference type="NCBIfam" id="TIGR03723">
    <property type="entry name" value="T6A_TsaD_YgjD"/>
    <property type="match status" value="1"/>
</dbReference>
<dbReference type="PANTHER" id="PTHR11735">
    <property type="entry name" value="TRNA N6-ADENOSINE THREONYLCARBAMOYLTRANSFERASE"/>
    <property type="match status" value="1"/>
</dbReference>
<keyword evidence="11" id="KW-1185">Reference proteome</keyword>
<comment type="similarity">
    <text evidence="8">Belongs to the KAE1 / TsaD family.</text>
</comment>
<dbReference type="PROSITE" id="PS01016">
    <property type="entry name" value="GLYCOPROTEASE"/>
    <property type="match status" value="1"/>
</dbReference>
<feature type="binding site" evidence="8">
    <location>
        <position position="179"/>
    </location>
    <ligand>
        <name>substrate</name>
    </ligand>
</feature>
<dbReference type="OrthoDB" id="9806197at2"/>
<evidence type="ECO:0000313" key="10">
    <source>
        <dbReference type="EMBL" id="ALA58500.1"/>
    </source>
</evidence>
<protein>
    <recommendedName>
        <fullName evidence="8">tRNA N6-adenosine threonylcarbamoyltransferase</fullName>
        <ecNumber evidence="8">2.3.1.234</ecNumber>
    </recommendedName>
    <alternativeName>
        <fullName evidence="8">N6-L-threonylcarbamoyladenine synthase</fullName>
        <shortName evidence="8">t(6)A synthase</shortName>
    </alternativeName>
    <alternativeName>
        <fullName evidence="8">t(6)A37 threonylcarbamoyladenosine biosynthesis protein TsaD</fullName>
    </alternativeName>
    <alternativeName>
        <fullName evidence="8">tRNA threonylcarbamoyladenosine biosynthesis protein TsaD</fullName>
    </alternativeName>
</protein>
<evidence type="ECO:0000256" key="4">
    <source>
        <dbReference type="ARBA" id="ARBA00022723"/>
    </source>
</evidence>
<dbReference type="PATRIC" id="fig|42253.5.peg.2054"/>
<dbReference type="CDD" id="cd24133">
    <property type="entry name" value="ASKHA_NBD_TsaD_bac"/>
    <property type="match status" value="1"/>
</dbReference>
<keyword evidence="1 8" id="KW-0963">Cytoplasm</keyword>
<dbReference type="NCBIfam" id="TIGR00329">
    <property type="entry name" value="gcp_kae1"/>
    <property type="match status" value="1"/>
</dbReference>
<feature type="binding site" evidence="8">
    <location>
        <position position="192"/>
    </location>
    <ligand>
        <name>substrate</name>
    </ligand>
</feature>
<organism evidence="10 11">
    <name type="scientific">Nitrospira moscoviensis</name>
    <dbReference type="NCBI Taxonomy" id="42253"/>
    <lineage>
        <taxon>Bacteria</taxon>
        <taxon>Pseudomonadati</taxon>
        <taxon>Nitrospirota</taxon>
        <taxon>Nitrospiria</taxon>
        <taxon>Nitrospirales</taxon>
        <taxon>Nitrospiraceae</taxon>
        <taxon>Nitrospira</taxon>
    </lineage>
</organism>
<dbReference type="FunFam" id="3.30.420.40:FF:000040">
    <property type="entry name" value="tRNA N6-adenosine threonylcarbamoyltransferase"/>
    <property type="match status" value="1"/>
</dbReference>
<feature type="binding site" evidence="8">
    <location>
        <begin position="146"/>
        <end position="150"/>
    </location>
    <ligand>
        <name>substrate</name>
    </ligand>
</feature>
<feature type="binding site" evidence="8">
    <location>
        <position position="127"/>
    </location>
    <ligand>
        <name>Fe cation</name>
        <dbReference type="ChEBI" id="CHEBI:24875"/>
    </ligand>
</feature>
<dbReference type="InterPro" id="IPR017861">
    <property type="entry name" value="KAE1/TsaD"/>
</dbReference>
<name>A0A0K2GC22_NITMO</name>
<dbReference type="RefSeq" id="WP_053379659.1">
    <property type="nucleotide sequence ID" value="NZ_CP011801.1"/>
</dbReference>
<comment type="subcellular location">
    <subcellularLocation>
        <location evidence="8">Cytoplasm</location>
    </subcellularLocation>
</comment>
<dbReference type="KEGG" id="nmv:NITMOv2_2083"/>
<feature type="binding site" evidence="8">
    <location>
        <position position="123"/>
    </location>
    <ligand>
        <name>Fe cation</name>
        <dbReference type="ChEBI" id="CHEBI:24875"/>
    </ligand>
</feature>